<evidence type="ECO:0000313" key="7">
    <source>
        <dbReference type="Proteomes" id="UP001139502"/>
    </source>
</evidence>
<dbReference type="SUPFAM" id="SSF52540">
    <property type="entry name" value="P-loop containing nucleoside triphosphate hydrolases"/>
    <property type="match status" value="1"/>
</dbReference>
<dbReference type="PANTHER" id="PTHR11088:SF60">
    <property type="entry name" value="TRNA DIMETHYLALLYLTRANSFERASE"/>
    <property type="match status" value="1"/>
</dbReference>
<dbReference type="RefSeq" id="WP_254169008.1">
    <property type="nucleotide sequence ID" value="NZ_JANAFB010000064.1"/>
</dbReference>
<reference evidence="6" key="1">
    <citation type="submission" date="2022-06" db="EMBL/GenBank/DDBJ databases">
        <title>Rothia sp. isolated from sandalwood seedling.</title>
        <authorList>
            <person name="Tuikhar N."/>
            <person name="Kirdat K."/>
            <person name="Thorat V."/>
            <person name="Swetha P."/>
            <person name="Padma S."/>
            <person name="Sundararaj R."/>
            <person name="Yadav A."/>
        </authorList>
    </citation>
    <scope>NUCLEOTIDE SEQUENCE</scope>
    <source>
        <strain evidence="6">AR01</strain>
    </source>
</reference>
<keyword evidence="3" id="KW-0547">Nucleotide-binding</keyword>
<dbReference type="AlphaFoldDB" id="A0A9X2HD87"/>
<keyword evidence="6" id="KW-0418">Kinase</keyword>
<dbReference type="GO" id="GO:0052381">
    <property type="term" value="F:tRNA dimethylallyltransferase activity"/>
    <property type="evidence" value="ECO:0007669"/>
    <property type="project" value="TreeGrafter"/>
</dbReference>
<dbReference type="Gene3D" id="3.40.50.300">
    <property type="entry name" value="P-loop containing nucleotide triphosphate hydrolases"/>
    <property type="match status" value="1"/>
</dbReference>
<dbReference type="InterPro" id="IPR027417">
    <property type="entry name" value="P-loop_NTPase"/>
</dbReference>
<accession>A0A9X2HD87</accession>
<feature type="region of interest" description="Disordered" evidence="5">
    <location>
        <begin position="101"/>
        <end position="133"/>
    </location>
</feature>
<feature type="compositionally biased region" description="Basic and acidic residues" evidence="5">
    <location>
        <begin position="102"/>
        <end position="133"/>
    </location>
</feature>
<keyword evidence="2" id="KW-0808">Transferase</keyword>
<sequence length="133" mass="14088">MSDAGRETPVIAIVGPTGTGKSDLGIALARELGGEVVNADSMQFYRGMDIGTAKLAPEERGGVAHHLLDVLEVTEEASVALYQEQARAAIDAVHGPLGLHVHHADDADHLRDTPPEPLERLVPHGPPRDRDPG</sequence>
<name>A0A9X2HD87_9MICC</name>
<comment type="similarity">
    <text evidence="1">Belongs to the IPP transferase family.</text>
</comment>
<dbReference type="Proteomes" id="UP001139502">
    <property type="component" value="Unassembled WGS sequence"/>
</dbReference>
<evidence type="ECO:0000256" key="2">
    <source>
        <dbReference type="ARBA" id="ARBA00022679"/>
    </source>
</evidence>
<protein>
    <submittedName>
        <fullName evidence="6">(D)CMP kinase</fullName>
    </submittedName>
</protein>
<evidence type="ECO:0000256" key="4">
    <source>
        <dbReference type="ARBA" id="ARBA00022840"/>
    </source>
</evidence>
<evidence type="ECO:0000313" key="6">
    <source>
        <dbReference type="EMBL" id="MCP3427236.1"/>
    </source>
</evidence>
<dbReference type="GO" id="GO:0016301">
    <property type="term" value="F:kinase activity"/>
    <property type="evidence" value="ECO:0007669"/>
    <property type="project" value="UniProtKB-KW"/>
</dbReference>
<keyword evidence="7" id="KW-1185">Reference proteome</keyword>
<keyword evidence="4" id="KW-0067">ATP-binding</keyword>
<evidence type="ECO:0000256" key="5">
    <source>
        <dbReference type="SAM" id="MobiDB-lite"/>
    </source>
</evidence>
<proteinExistence type="inferred from homology"/>
<evidence type="ECO:0000256" key="1">
    <source>
        <dbReference type="ARBA" id="ARBA00005842"/>
    </source>
</evidence>
<gene>
    <name evidence="6" type="ORF">NBM05_14790</name>
</gene>
<dbReference type="GO" id="GO:0006400">
    <property type="term" value="P:tRNA modification"/>
    <property type="evidence" value="ECO:0007669"/>
    <property type="project" value="TreeGrafter"/>
</dbReference>
<feature type="non-terminal residue" evidence="6">
    <location>
        <position position="133"/>
    </location>
</feature>
<dbReference type="Pfam" id="PF01715">
    <property type="entry name" value="IPPT"/>
    <property type="match status" value="1"/>
</dbReference>
<comment type="caution">
    <text evidence="6">The sequence shown here is derived from an EMBL/GenBank/DDBJ whole genome shotgun (WGS) entry which is preliminary data.</text>
</comment>
<dbReference type="InterPro" id="IPR039657">
    <property type="entry name" value="Dimethylallyltransferase"/>
</dbReference>
<dbReference type="GO" id="GO:0005524">
    <property type="term" value="F:ATP binding"/>
    <property type="evidence" value="ECO:0007669"/>
    <property type="project" value="UniProtKB-KW"/>
</dbReference>
<organism evidence="6 7">
    <name type="scientific">Rothia santali</name>
    <dbReference type="NCBI Taxonomy" id="2949643"/>
    <lineage>
        <taxon>Bacteria</taxon>
        <taxon>Bacillati</taxon>
        <taxon>Actinomycetota</taxon>
        <taxon>Actinomycetes</taxon>
        <taxon>Micrococcales</taxon>
        <taxon>Micrococcaceae</taxon>
        <taxon>Rothia</taxon>
    </lineage>
</organism>
<dbReference type="PANTHER" id="PTHR11088">
    <property type="entry name" value="TRNA DIMETHYLALLYLTRANSFERASE"/>
    <property type="match status" value="1"/>
</dbReference>
<dbReference type="EMBL" id="JANAFB010000064">
    <property type="protein sequence ID" value="MCP3427236.1"/>
    <property type="molecule type" value="Genomic_DNA"/>
</dbReference>
<evidence type="ECO:0000256" key="3">
    <source>
        <dbReference type="ARBA" id="ARBA00022741"/>
    </source>
</evidence>